<evidence type="ECO:0000256" key="12">
    <source>
        <dbReference type="SAM" id="SignalP"/>
    </source>
</evidence>
<protein>
    <submittedName>
        <fullName evidence="14">Serine protease</fullName>
    </submittedName>
</protein>
<dbReference type="Pfam" id="PF00082">
    <property type="entry name" value="Peptidase_S8"/>
    <property type="match status" value="1"/>
</dbReference>
<dbReference type="PROSITE" id="PS00138">
    <property type="entry name" value="SUBTILASE_SER"/>
    <property type="match status" value="1"/>
</dbReference>
<dbReference type="RefSeq" id="WP_165973668.1">
    <property type="nucleotide sequence ID" value="NZ_SMCS01000012.1"/>
</dbReference>
<evidence type="ECO:0000256" key="5">
    <source>
        <dbReference type="ARBA" id="ARBA00022729"/>
    </source>
</evidence>
<evidence type="ECO:0000259" key="13">
    <source>
        <dbReference type="Pfam" id="PF00082"/>
    </source>
</evidence>
<dbReference type="PRINTS" id="PR00723">
    <property type="entry name" value="SUBTILISIN"/>
</dbReference>
<dbReference type="GO" id="GO:0006508">
    <property type="term" value="P:proteolysis"/>
    <property type="evidence" value="ECO:0007669"/>
    <property type="project" value="UniProtKB-KW"/>
</dbReference>
<keyword evidence="6 9" id="KW-0378">Hydrolase</keyword>
<evidence type="ECO:0000256" key="3">
    <source>
        <dbReference type="ARBA" id="ARBA00022525"/>
    </source>
</evidence>
<comment type="caution">
    <text evidence="14">The sequence shown here is derived from an EMBL/GenBank/DDBJ whole genome shotgun (WGS) entry which is preliminary data.</text>
</comment>
<name>A0A4R3YKK4_9GAMM</name>
<keyword evidence="5 12" id="KW-0732">Signal</keyword>
<dbReference type="AlphaFoldDB" id="A0A4R3YKK4"/>
<dbReference type="InterPro" id="IPR034176">
    <property type="entry name" value="Peptidases_S8_13"/>
</dbReference>
<dbReference type="Proteomes" id="UP000295645">
    <property type="component" value="Unassembled WGS sequence"/>
</dbReference>
<evidence type="ECO:0000256" key="1">
    <source>
        <dbReference type="ARBA" id="ARBA00004613"/>
    </source>
</evidence>
<dbReference type="FunFam" id="3.40.50.200:FF:000022">
    <property type="entry name" value="Extracellular protease"/>
    <property type="match status" value="1"/>
</dbReference>
<dbReference type="InterPro" id="IPR015500">
    <property type="entry name" value="Peptidase_S8_subtilisin-rel"/>
</dbReference>
<evidence type="ECO:0000256" key="4">
    <source>
        <dbReference type="ARBA" id="ARBA00022670"/>
    </source>
</evidence>
<evidence type="ECO:0000256" key="2">
    <source>
        <dbReference type="ARBA" id="ARBA00011073"/>
    </source>
</evidence>
<dbReference type="GO" id="GO:0004252">
    <property type="term" value="F:serine-type endopeptidase activity"/>
    <property type="evidence" value="ECO:0007669"/>
    <property type="project" value="UniProtKB-UniRule"/>
</dbReference>
<sequence>MLRFIVCPTLLLACVIAQATSPDAPHRAIVHFDNATSARQAAVNTSRTFGARTGQHVTHVRTLAAGGELFELSDAASLERLAEGRGVVEVEPDIYLQPLLVTNPLWKRQWALNDARVGIDAEVAWKRTRGEGAVVAVLDTGIVPHPEFDGQLLGGYDFISDVDEARDGGGRDADPTDEGDWNEIGECRARQFIPSSWHGSHVAGIVAARQNDGLGMTGIAPAAKVLPVRVLGKCGGATSDIADAIVWAAGGKVAGVPANKHRADVINLSLGTPRACGKAFAKAIARARSRGTAVVAAAGNATENVSTSSPANCAGVVSVAALARQGDVAWYSNYGADVTLAAPGGSNSGVKYDDIVSTVDTGERQRTRSGYAYYPGTSMAAPHVAGLVALMRSVDPKIDVDAVTRQLVDNARPYPGRCPEGCGAGLADAGATVDAVYEDRAAARFD</sequence>
<feature type="active site" description="Charge relay system" evidence="9">
    <location>
        <position position="198"/>
    </location>
</feature>
<feature type="region of interest" description="Disordered" evidence="11">
    <location>
        <begin position="164"/>
        <end position="183"/>
    </location>
</feature>
<dbReference type="PANTHER" id="PTHR43806:SF11">
    <property type="entry name" value="CEREVISIN-RELATED"/>
    <property type="match status" value="1"/>
</dbReference>
<dbReference type="InterPro" id="IPR023827">
    <property type="entry name" value="Peptidase_S8_Asp-AS"/>
</dbReference>
<proteinExistence type="inferred from homology"/>
<dbReference type="SUPFAM" id="SSF52743">
    <property type="entry name" value="Subtilisin-like"/>
    <property type="match status" value="1"/>
</dbReference>
<dbReference type="InterPro" id="IPR022398">
    <property type="entry name" value="Peptidase_S8_His-AS"/>
</dbReference>
<keyword evidence="8" id="KW-0865">Zymogen</keyword>
<feature type="compositionally biased region" description="Basic and acidic residues" evidence="11">
    <location>
        <begin position="164"/>
        <end position="174"/>
    </location>
</feature>
<dbReference type="PROSITE" id="PS00137">
    <property type="entry name" value="SUBTILASE_HIS"/>
    <property type="match status" value="1"/>
</dbReference>
<dbReference type="PROSITE" id="PS00136">
    <property type="entry name" value="SUBTILASE_ASP"/>
    <property type="match status" value="1"/>
</dbReference>
<keyword evidence="15" id="KW-1185">Reference proteome</keyword>
<gene>
    <name evidence="14" type="ORF">EC912_11229</name>
</gene>
<evidence type="ECO:0000256" key="11">
    <source>
        <dbReference type="SAM" id="MobiDB-lite"/>
    </source>
</evidence>
<reference evidence="14 15" key="1">
    <citation type="submission" date="2019-03" db="EMBL/GenBank/DDBJ databases">
        <title>Above-ground endophytic microbial communities from plants in different locations in the United States.</title>
        <authorList>
            <person name="Frank C."/>
        </authorList>
    </citation>
    <scope>NUCLEOTIDE SEQUENCE [LARGE SCALE GENOMIC DNA]</scope>
    <source>
        <strain evidence="14 15">LP_13_YM</strain>
    </source>
</reference>
<dbReference type="InterPro" id="IPR050131">
    <property type="entry name" value="Peptidase_S8_subtilisin-like"/>
</dbReference>
<feature type="active site" description="Charge relay system" evidence="9">
    <location>
        <position position="139"/>
    </location>
</feature>
<evidence type="ECO:0000256" key="8">
    <source>
        <dbReference type="ARBA" id="ARBA00023145"/>
    </source>
</evidence>
<dbReference type="InterPro" id="IPR023828">
    <property type="entry name" value="Peptidase_S8_Ser-AS"/>
</dbReference>
<evidence type="ECO:0000313" key="14">
    <source>
        <dbReference type="EMBL" id="TCV91283.1"/>
    </source>
</evidence>
<feature type="active site" description="Charge relay system" evidence="9">
    <location>
        <position position="378"/>
    </location>
</feature>
<dbReference type="PROSITE" id="PS51892">
    <property type="entry name" value="SUBTILASE"/>
    <property type="match status" value="1"/>
</dbReference>
<dbReference type="InterPro" id="IPR000209">
    <property type="entry name" value="Peptidase_S8/S53_dom"/>
</dbReference>
<dbReference type="GO" id="GO:0005576">
    <property type="term" value="C:extracellular region"/>
    <property type="evidence" value="ECO:0007669"/>
    <property type="project" value="UniProtKB-SubCell"/>
</dbReference>
<evidence type="ECO:0000256" key="10">
    <source>
        <dbReference type="RuleBase" id="RU003355"/>
    </source>
</evidence>
<comment type="similarity">
    <text evidence="2 9 10">Belongs to the peptidase S8 family.</text>
</comment>
<feature type="domain" description="Peptidase S8/S53" evidence="13">
    <location>
        <begin position="130"/>
        <end position="425"/>
    </location>
</feature>
<evidence type="ECO:0000256" key="9">
    <source>
        <dbReference type="PROSITE-ProRule" id="PRU01240"/>
    </source>
</evidence>
<evidence type="ECO:0000256" key="7">
    <source>
        <dbReference type="ARBA" id="ARBA00022825"/>
    </source>
</evidence>
<keyword evidence="4 9" id="KW-0645">Protease</keyword>
<evidence type="ECO:0000256" key="6">
    <source>
        <dbReference type="ARBA" id="ARBA00022801"/>
    </source>
</evidence>
<comment type="subcellular location">
    <subcellularLocation>
        <location evidence="1">Secreted</location>
    </subcellularLocation>
</comment>
<keyword evidence="7 9" id="KW-0720">Serine protease</keyword>
<dbReference type="Gene3D" id="3.40.50.200">
    <property type="entry name" value="Peptidase S8/S53 domain"/>
    <property type="match status" value="1"/>
</dbReference>
<accession>A0A4R3YKK4</accession>
<dbReference type="EMBL" id="SMCS01000012">
    <property type="protein sequence ID" value="TCV91283.1"/>
    <property type="molecule type" value="Genomic_DNA"/>
</dbReference>
<feature type="chain" id="PRO_5020717893" evidence="12">
    <location>
        <begin position="20"/>
        <end position="446"/>
    </location>
</feature>
<organism evidence="14 15">
    <name type="scientific">Luteibacter rhizovicinus</name>
    <dbReference type="NCBI Taxonomy" id="242606"/>
    <lineage>
        <taxon>Bacteria</taxon>
        <taxon>Pseudomonadati</taxon>
        <taxon>Pseudomonadota</taxon>
        <taxon>Gammaproteobacteria</taxon>
        <taxon>Lysobacterales</taxon>
        <taxon>Rhodanobacteraceae</taxon>
        <taxon>Luteibacter</taxon>
    </lineage>
</organism>
<feature type="signal peptide" evidence="12">
    <location>
        <begin position="1"/>
        <end position="19"/>
    </location>
</feature>
<keyword evidence="3" id="KW-0964">Secreted</keyword>
<dbReference type="InterPro" id="IPR036852">
    <property type="entry name" value="Peptidase_S8/S53_dom_sf"/>
</dbReference>
<dbReference type="PANTHER" id="PTHR43806">
    <property type="entry name" value="PEPTIDASE S8"/>
    <property type="match status" value="1"/>
</dbReference>
<dbReference type="CDD" id="cd07496">
    <property type="entry name" value="Peptidases_S8_13"/>
    <property type="match status" value="1"/>
</dbReference>
<evidence type="ECO:0000313" key="15">
    <source>
        <dbReference type="Proteomes" id="UP000295645"/>
    </source>
</evidence>